<evidence type="ECO:0000313" key="13">
    <source>
        <dbReference type="Proteomes" id="UP001465717"/>
    </source>
</evidence>
<proteinExistence type="inferred from homology"/>
<organism evidence="12 13">
    <name type="scientific">Segatella sinensis</name>
    <dbReference type="NCBI Taxonomy" id="3085167"/>
    <lineage>
        <taxon>Bacteria</taxon>
        <taxon>Pseudomonadati</taxon>
        <taxon>Bacteroidota</taxon>
        <taxon>Bacteroidia</taxon>
        <taxon>Bacteroidales</taxon>
        <taxon>Prevotellaceae</taxon>
        <taxon>Segatella</taxon>
    </lineage>
</organism>
<feature type="domain" description="TonB-dependent receptor-like beta-barrel" evidence="10">
    <location>
        <begin position="406"/>
        <end position="974"/>
    </location>
</feature>
<protein>
    <submittedName>
        <fullName evidence="12">TonB-dependent receptor</fullName>
    </submittedName>
</protein>
<dbReference type="InterPro" id="IPR039426">
    <property type="entry name" value="TonB-dep_rcpt-like"/>
</dbReference>
<keyword evidence="6 8" id="KW-0472">Membrane</keyword>
<dbReference type="InterPro" id="IPR023996">
    <property type="entry name" value="TonB-dep_OMP_SusC/RagA"/>
</dbReference>
<gene>
    <name evidence="12" type="ORF">AAAT87_06175</name>
</gene>
<evidence type="ECO:0000313" key="12">
    <source>
        <dbReference type="EMBL" id="MEQ2507869.1"/>
    </source>
</evidence>
<dbReference type="InterPro" id="IPR036942">
    <property type="entry name" value="Beta-barrel_TonB_sf"/>
</dbReference>
<evidence type="ECO:0000256" key="9">
    <source>
        <dbReference type="RuleBase" id="RU003357"/>
    </source>
</evidence>
<dbReference type="Pfam" id="PF07715">
    <property type="entry name" value="Plug"/>
    <property type="match status" value="1"/>
</dbReference>
<sequence length="1016" mass="113852">MVLACGGALPTLAASETLSSPKVENVQQNGITVKGVVKDTNGEPIIGATVMEKGTKNGTVTDIDGKYSLSVKRGATIEVTYIGYRAQSFLASQKSNIVLQEDLRDLNEVVVIGYGTQKKADVTSAVASVKADAFNKGSVLDAGQLVQGKVAGLQISLPSGDPTSNTTVMLRGNSSLMGSSAPLILVDGVPGSFSTVAPEEIESIDVLKDGSATAIYGTRGTNGVIIITTKAGNREMPTTIEYNGYLSISKMAKKPDFLSADELRYRWSEKDENGNALYAPSGANDQDYGASTDWLDEVSRTAVSHNHNLTYRGGNRNSSYVASLGYSEREGTMKKTDRKNIRARLDLTHRMFDDKLTTNIAVMAYESKSPYGYNVGSAYRNACIQNPTQPIYDENGTYVERPVYFYDNPVSLQQETNGMSRRRNIRFTGSMIYRPIEELSFKGSVTRKGQSVLNGYYQTKKHPTTTESGYNGFASRYTEDYIYNNVELTANFHKKIKKHSFEAIVGYSYEDNRTENYRATNRNFPTDSYSYNKMESGKGLQDGTATIESYKYDTKLIGVFSRVTYNYDNRYLLMASIRHEGSSKFGADHKWGNFPGVSAGWRLNNEKFMKKYTWIDNLKIRAGFGITGIDINDPYKSLASLGYDGYFLYNNEWVKILTPTRNANPDLRWEKKYEYNLGLDFELFGGRLSGAIDLYQRDTKDALWNYSVPVPPYQYSTIMANVGKIRNKGIEILVNAIPVRTKDFEWNTNFSYSTNSNELRSISNDKFQMSTDWFTTGYTGEPIQTETHRVKVGDPIGNFYGLKSVGVNEAGLWVVERLERDANGELTGGKYYDLAKNATTEDRQVLGNGVPKHFVNFNNTFRYKNFDMSINMRGQFGFQILNFQEMFYANPTIQYNVLNSAFDLRPSIAISEDNKSYSKTGKSVRLADAQRYVSEYVEDGDFWKIDNITLGYTFNMKKVKYIQNLRLYASCLNLCTITGYKGIDPEVDITGLTPGTDDRDKYPTTRSFTFGINVTF</sequence>
<feature type="domain" description="TonB-dependent receptor plug" evidence="11">
    <location>
        <begin position="119"/>
        <end position="224"/>
    </location>
</feature>
<dbReference type="EMBL" id="JBBNGE010000015">
    <property type="protein sequence ID" value="MEQ2507869.1"/>
    <property type="molecule type" value="Genomic_DNA"/>
</dbReference>
<evidence type="ECO:0000256" key="5">
    <source>
        <dbReference type="ARBA" id="ARBA00023077"/>
    </source>
</evidence>
<name>A0ABV1FXY3_9BACT</name>
<dbReference type="InterPro" id="IPR000531">
    <property type="entry name" value="Beta-barrel_TonB"/>
</dbReference>
<keyword evidence="4 8" id="KW-0812">Transmembrane</keyword>
<evidence type="ECO:0000256" key="1">
    <source>
        <dbReference type="ARBA" id="ARBA00004571"/>
    </source>
</evidence>
<evidence type="ECO:0000256" key="2">
    <source>
        <dbReference type="ARBA" id="ARBA00022448"/>
    </source>
</evidence>
<dbReference type="Gene3D" id="2.170.130.10">
    <property type="entry name" value="TonB-dependent receptor, plug domain"/>
    <property type="match status" value="1"/>
</dbReference>
<comment type="subcellular location">
    <subcellularLocation>
        <location evidence="1 8">Cell outer membrane</location>
        <topology evidence="1 8">Multi-pass membrane protein</topology>
    </subcellularLocation>
</comment>
<dbReference type="InterPro" id="IPR037066">
    <property type="entry name" value="Plug_dom_sf"/>
</dbReference>
<evidence type="ECO:0000256" key="3">
    <source>
        <dbReference type="ARBA" id="ARBA00022452"/>
    </source>
</evidence>
<evidence type="ECO:0000256" key="6">
    <source>
        <dbReference type="ARBA" id="ARBA00023136"/>
    </source>
</evidence>
<reference evidence="12 13" key="1">
    <citation type="submission" date="2024-04" db="EMBL/GenBank/DDBJ databases">
        <title>Human intestinal bacterial collection.</title>
        <authorList>
            <person name="Pauvert C."/>
            <person name="Hitch T.C.A."/>
            <person name="Clavel T."/>
        </authorList>
    </citation>
    <scope>NUCLEOTIDE SEQUENCE [LARGE SCALE GENOMIC DNA]</scope>
    <source>
        <strain evidence="12 13">CLA-AA-H174</strain>
    </source>
</reference>
<evidence type="ECO:0000259" key="11">
    <source>
        <dbReference type="Pfam" id="PF07715"/>
    </source>
</evidence>
<dbReference type="Pfam" id="PF00593">
    <property type="entry name" value="TonB_dep_Rec_b-barrel"/>
    <property type="match status" value="1"/>
</dbReference>
<keyword evidence="5 9" id="KW-0798">TonB box</keyword>
<keyword evidence="12" id="KW-0675">Receptor</keyword>
<keyword evidence="3 8" id="KW-1134">Transmembrane beta strand</keyword>
<accession>A0ABV1FXY3</accession>
<keyword evidence="7 8" id="KW-0998">Cell outer membrane</keyword>
<dbReference type="SUPFAM" id="SSF49464">
    <property type="entry name" value="Carboxypeptidase regulatory domain-like"/>
    <property type="match status" value="1"/>
</dbReference>
<keyword evidence="13" id="KW-1185">Reference proteome</keyword>
<comment type="caution">
    <text evidence="12">The sequence shown here is derived from an EMBL/GenBank/DDBJ whole genome shotgun (WGS) entry which is preliminary data.</text>
</comment>
<dbReference type="SUPFAM" id="SSF56935">
    <property type="entry name" value="Porins"/>
    <property type="match status" value="1"/>
</dbReference>
<dbReference type="InterPro" id="IPR012910">
    <property type="entry name" value="Plug_dom"/>
</dbReference>
<evidence type="ECO:0000256" key="8">
    <source>
        <dbReference type="PROSITE-ProRule" id="PRU01360"/>
    </source>
</evidence>
<evidence type="ECO:0000259" key="10">
    <source>
        <dbReference type="Pfam" id="PF00593"/>
    </source>
</evidence>
<evidence type="ECO:0000256" key="4">
    <source>
        <dbReference type="ARBA" id="ARBA00022692"/>
    </source>
</evidence>
<dbReference type="Proteomes" id="UP001465717">
    <property type="component" value="Unassembled WGS sequence"/>
</dbReference>
<dbReference type="NCBIfam" id="TIGR04056">
    <property type="entry name" value="OMP_RagA_SusC"/>
    <property type="match status" value="1"/>
</dbReference>
<dbReference type="RefSeq" id="WP_349225932.1">
    <property type="nucleotide sequence ID" value="NZ_JBBNFG020000018.1"/>
</dbReference>
<keyword evidence="2 8" id="KW-0813">Transport</keyword>
<dbReference type="Gene3D" id="2.40.170.20">
    <property type="entry name" value="TonB-dependent receptor, beta-barrel domain"/>
    <property type="match status" value="1"/>
</dbReference>
<dbReference type="Gene3D" id="2.60.40.1120">
    <property type="entry name" value="Carboxypeptidase-like, regulatory domain"/>
    <property type="match status" value="1"/>
</dbReference>
<dbReference type="NCBIfam" id="TIGR04057">
    <property type="entry name" value="SusC_RagA_signa"/>
    <property type="match status" value="1"/>
</dbReference>
<dbReference type="Pfam" id="PF13715">
    <property type="entry name" value="CarbopepD_reg_2"/>
    <property type="match status" value="1"/>
</dbReference>
<dbReference type="PROSITE" id="PS52016">
    <property type="entry name" value="TONB_DEPENDENT_REC_3"/>
    <property type="match status" value="1"/>
</dbReference>
<comment type="similarity">
    <text evidence="8 9">Belongs to the TonB-dependent receptor family.</text>
</comment>
<dbReference type="InterPro" id="IPR023997">
    <property type="entry name" value="TonB-dep_OMP_SusC/RagA_CS"/>
</dbReference>
<evidence type="ECO:0000256" key="7">
    <source>
        <dbReference type="ARBA" id="ARBA00023237"/>
    </source>
</evidence>
<dbReference type="InterPro" id="IPR008969">
    <property type="entry name" value="CarboxyPept-like_regulatory"/>
</dbReference>